<protein>
    <submittedName>
        <fullName evidence="1">Uncharacterized protein</fullName>
    </submittedName>
</protein>
<name>A0A3S9QE01_MORCA</name>
<gene>
    <name evidence="1" type="ORF">EJK53_0506</name>
</gene>
<proteinExistence type="predicted"/>
<reference evidence="1 2" key="1">
    <citation type="submission" date="2018-12" db="EMBL/GenBank/DDBJ databases">
        <title>Persistence of Moraxella catarrhalis in Chronic Obstructive Pulmonary Disease and Regulation of the Hag/MID Adhesin.</title>
        <authorList>
            <person name="Murphy T."/>
            <person name="Zhao X."/>
            <person name="Vyas G."/>
            <person name="Aluvathingal J."/>
            <person name="Nadendla S."/>
            <person name="Tallon L."/>
            <person name="Tettelin H."/>
        </authorList>
    </citation>
    <scope>NUCLEOTIDE SEQUENCE [LARGE SCALE GENOMIC DNA]</scope>
    <source>
        <strain evidence="1 2">46P58B1</strain>
    </source>
</reference>
<accession>A0A3S9QE01</accession>
<dbReference type="AlphaFoldDB" id="A0A3S9QE01"/>
<sequence length="40" mass="4730">MFLNVPAGQSSSDFWAIGEVIMNALFYGQNYLYYSKFFYF</sequence>
<dbReference type="Proteomes" id="UP000280228">
    <property type="component" value="Chromosome"/>
</dbReference>
<organism evidence="1 2">
    <name type="scientific">Moraxella catarrhalis</name>
    <name type="common">Branhamella catarrhalis</name>
    <dbReference type="NCBI Taxonomy" id="480"/>
    <lineage>
        <taxon>Bacteria</taxon>
        <taxon>Pseudomonadati</taxon>
        <taxon>Pseudomonadota</taxon>
        <taxon>Gammaproteobacteria</taxon>
        <taxon>Moraxellales</taxon>
        <taxon>Moraxellaceae</taxon>
        <taxon>Moraxella</taxon>
    </lineage>
</organism>
<evidence type="ECO:0000313" key="1">
    <source>
        <dbReference type="EMBL" id="AZQ92934.1"/>
    </source>
</evidence>
<evidence type="ECO:0000313" key="2">
    <source>
        <dbReference type="Proteomes" id="UP000280228"/>
    </source>
</evidence>
<dbReference type="EMBL" id="CP034662">
    <property type="protein sequence ID" value="AZQ92934.1"/>
    <property type="molecule type" value="Genomic_DNA"/>
</dbReference>